<evidence type="ECO:0000313" key="1">
    <source>
        <dbReference type="EMBL" id="SCE92426.1"/>
    </source>
</evidence>
<dbReference type="Proteomes" id="UP000198864">
    <property type="component" value="Unassembled WGS sequence"/>
</dbReference>
<dbReference type="AlphaFoldDB" id="A0A1C4W878"/>
<protein>
    <submittedName>
        <fullName evidence="1">Uncharacterized protein</fullName>
    </submittedName>
</protein>
<name>A0A1C4W878_9ACTN</name>
<dbReference type="RefSeq" id="WP_141710351.1">
    <property type="nucleotide sequence ID" value="NZ_FMCR01000002.1"/>
</dbReference>
<organism evidence="1 2">
    <name type="scientific">Micromonospora saelicesensis</name>
    <dbReference type="NCBI Taxonomy" id="285676"/>
    <lineage>
        <taxon>Bacteria</taxon>
        <taxon>Bacillati</taxon>
        <taxon>Actinomycetota</taxon>
        <taxon>Actinomycetes</taxon>
        <taxon>Micromonosporales</taxon>
        <taxon>Micromonosporaceae</taxon>
        <taxon>Micromonospora</taxon>
    </lineage>
</organism>
<sequence length="522" mass="57887">MTRPMSMLEELGLLIPEQRLTRQFPSGMPDGAPPPLPAFVRDPTELIDRSGIALRSGYLQNGFVAAREADPDLTLLEYLAGGGFDSIFRGVVDDLLGHASATMLRTIDAARYVRALQDVYREFRAVPTPFDGGVAYASYRYQTGLHVELPENLNVLPMNAPIVVGSDLRYPAYGGVVTARGHRAIGTVMAGRAWGRDISLTARGKELFNELGLESRDVLHGWDYDPDLLMSEVQIAHMISTGEGPAYRFQILSGPPRPRARSQARWELAARLGDDAILDADEAGLQRLWKSHGPDAARRTGDPTNLSTRYGRDPYYRFSRDELFEMALGLPHAIDVRDVVYEWEHARPQRFIREMQRWVRRLGDQLPEAEDFWSSRLSMLTGASEPGNLQLLSPYEHARTDLVAGRMFGGATRVDRYANRAVATIAGAEEYDLAARAADYASKSGKPLSAFSLTDLARAEEPIVAFDQHTLAELTAALQEHEWQAAVRATTGAQADWNDLVRRLNAQLVAYGMPKALLLPTI</sequence>
<accession>A0A1C4W878</accession>
<dbReference type="STRING" id="285676.GA0070561_2468"/>
<reference evidence="1 2" key="1">
    <citation type="submission" date="2016-06" db="EMBL/GenBank/DDBJ databases">
        <authorList>
            <person name="Kjaerup R.B."/>
            <person name="Dalgaard T.S."/>
            <person name="Juul-Madsen H.R."/>
        </authorList>
    </citation>
    <scope>NUCLEOTIDE SEQUENCE [LARGE SCALE GENOMIC DNA]</scope>
    <source>
        <strain evidence="1 2">DSM 44871</strain>
    </source>
</reference>
<gene>
    <name evidence="1" type="ORF">GA0070561_2468</name>
</gene>
<evidence type="ECO:0000313" key="2">
    <source>
        <dbReference type="Proteomes" id="UP000198864"/>
    </source>
</evidence>
<proteinExistence type="predicted"/>
<dbReference type="EMBL" id="FMCR01000002">
    <property type="protein sequence ID" value="SCE92426.1"/>
    <property type="molecule type" value="Genomic_DNA"/>
</dbReference>